<comment type="caution">
    <text evidence="3">The sequence shown here is derived from an EMBL/GenBank/DDBJ whole genome shotgun (WGS) entry which is preliminary data.</text>
</comment>
<dbReference type="Pfam" id="PF01607">
    <property type="entry name" value="CBM_14"/>
    <property type="match status" value="3"/>
</dbReference>
<feature type="domain" description="Chitin-binding type-2" evidence="2">
    <location>
        <begin position="271"/>
        <end position="326"/>
    </location>
</feature>
<proteinExistence type="predicted"/>
<evidence type="ECO:0000259" key="2">
    <source>
        <dbReference type="PROSITE" id="PS50940"/>
    </source>
</evidence>
<dbReference type="InterPro" id="IPR005515">
    <property type="entry name" value="VOMI"/>
</dbReference>
<protein>
    <recommendedName>
        <fullName evidence="2">Chitin-binding type-2 domain-containing protein</fullName>
    </recommendedName>
</protein>
<dbReference type="SMART" id="SM00494">
    <property type="entry name" value="ChtBD2"/>
    <property type="match status" value="4"/>
</dbReference>
<evidence type="ECO:0000256" key="1">
    <source>
        <dbReference type="SAM" id="MobiDB-lite"/>
    </source>
</evidence>
<evidence type="ECO:0000313" key="4">
    <source>
        <dbReference type="Proteomes" id="UP001642540"/>
    </source>
</evidence>
<reference evidence="3 4" key="1">
    <citation type="submission" date="2024-08" db="EMBL/GenBank/DDBJ databases">
        <authorList>
            <person name="Cucini C."/>
            <person name="Frati F."/>
        </authorList>
    </citation>
    <scope>NUCLEOTIDE SEQUENCE [LARGE SCALE GENOMIC DNA]</scope>
</reference>
<feature type="compositionally biased region" description="Basic and acidic residues" evidence="1">
    <location>
        <begin position="1153"/>
        <end position="1185"/>
    </location>
</feature>
<dbReference type="SUPFAM" id="SSF51092">
    <property type="entry name" value="Vitelline membrane outer protein-I (VMO-I)"/>
    <property type="match status" value="4"/>
</dbReference>
<name>A0ABP1Q0P7_9HEXA</name>
<evidence type="ECO:0000313" key="3">
    <source>
        <dbReference type="EMBL" id="CAL8084988.1"/>
    </source>
</evidence>
<dbReference type="Pfam" id="PF03762">
    <property type="entry name" value="VOMI"/>
    <property type="match status" value="4"/>
</dbReference>
<sequence>MARGRKLVLITSWSPAHKKSVLTLSISLIILVFNSISVNGNALKTELDEECRQLRLTQGGSQLTKIKVPGSCSYFAYCVGSKAELGNCPKGLLFNADTQDCDLPEKVECEKVENADEACPPDHCGIFENSDTCTKFAICSEGRTIWNSECGEGTRFEDAVLACLPADQVPCPPRASFPEGRIINSEIEAELKKTKSGEYDQLCSKFWKGGINKVIHPKDCSKFFYCFDGRAKLAACPLGLLYNASTGHCDYVDNVTPCMPFSLSVWALAGPKECISRPCGIYPSADCEAYTVCKGGQGQIKKCKEGYKFDTDSGICQLSETAVCWDQPSPTQNVGFDRNVGTSNHSISRDVCPFHNKPASKPSETETNSVVLFSKSDVDFGTWSEWKNCPEGKYVNGLQNFRRMVMSEDADIVDHAGLTTIAFVCNTPEEFPGDIREIIDEVPPGLKRRPLEKMNFFKCEFGPAVGFQLNQVPSQGDGDDLATDWIKLICGCGQDAIKPYDKAEFKEVSGTRGVWSEPKICGARQSICGLSAQLHPWVENRNLEEYDNTGVNGVKLRCCDVPSPATKYSPSESLLSIATLENFGNEPSLSFQVELNVGLLYNRTGKWKKAMNFYETIGYNLNSLSHPFHKVFSEKVSCLSDSSCNFDWSAHEDERNDEAGMWGMAAISNVTVNVKKGTKVEVKQVVGVAGPYVIGTFAVKEIITVVEEGEDGVEEMKETEGRTIDLTAVTQVEPGNIGGILNPGPIISTTFDAATCPFMPREEETVHFSDEVDGFIIASRPRKDIVSDGTWMEEDECGPGKYVVGITGHRDVVLGSGKKQVDYAGLTSIGFKCESPGLRDTEYMSFSAPGLAAWPVWNTSKWFDCDEGAAIGFEINAKQEITKEEPDDFATDNIKLHCSCGPSVVNPFDSTELDPAIQGVAHGTWRKGRYCSKKHTVCGLQTQMHTFQDEYSPIYDNTGLNEIRVKCCKVPDPTEKYLLRESRQLLVSLKPEPNKEKKPSTLLVPIGVQLNNSKTSARRMNFYESIGYPVANMRLTLKEKLKVLGKECQPQCMYHWEHYQSQILQDVETHEESVVVPDPVEEGETVEYYQVVASIGFFIVRTNKYIIVTEDSKKKREIAVTIPFEDESRKRKGSAWNSVKSLRNSEDDEEAEEKQAEVKEEEILADNEHKPGDTYEMKPGDKVDSEETDLGGGGDQDDSSDSPSIAGGRAFGLNKTMGGKKEEKREPAAVVAGDANENECQYHNLPPSESHEITEGGIILPNSPKLMEHGEWRDWQYCPESQYVVGLTAYREILETGDGGVDKVGLTAIGFICQNPADANVGRKDRGLGLASEATNASQLLFSTDDLNCPRYLWKRWYFCRPGYVGIGFQTLGLEPLKELGDDIGIQNVKMFCSSGKEQGKPYDDNFFAGDKGVGASWGSKQVCKRGQAICGAQVQIQDIVREANNIDEFDNTGINNINLKCCDVPFPDTLESFNPSERRVLITDIDRREEGKTFKEYYNVTLNVGTEMSKSNVNCFYTSIGYDMTNIKDKFAKHVTTEGAVPCAAKRCDISWQGLKTEVFGQTKSVTSKHKVIGGQQIKTYQVVADAGPFLVKTNQYVQHIVNKGVKSGIGGREVGALKNKWILFEMPLSDGKSPQLKLKVFDVVAPQRFNGTTAFGDKSLAPVKETGKKKGFYDLISSPRITDNGEWQEWIQCPKGSFVAGIHAFRRVIMENGEDQLGISSVGFICTTPTGEVTRKFGFVTQNLQARNWTAYKYTQCDAGLATGFQLNVMKDLGPAGDDIA</sequence>
<dbReference type="Gene3D" id="2.100.10.20">
    <property type="entry name" value="Vitelline membrane outer layer protein I (VOMI)"/>
    <property type="match status" value="4"/>
</dbReference>
<accession>A0ABP1Q0P7</accession>
<dbReference type="SUPFAM" id="SSF57625">
    <property type="entry name" value="Invertebrate chitin-binding proteins"/>
    <property type="match status" value="4"/>
</dbReference>
<dbReference type="PROSITE" id="PS50940">
    <property type="entry name" value="CHIT_BIND_II"/>
    <property type="match status" value="4"/>
</dbReference>
<dbReference type="Gene3D" id="2.170.140.10">
    <property type="entry name" value="Chitin binding domain"/>
    <property type="match status" value="3"/>
</dbReference>
<dbReference type="InterPro" id="IPR036706">
    <property type="entry name" value="VOMI_sf"/>
</dbReference>
<dbReference type="InterPro" id="IPR002557">
    <property type="entry name" value="Chitin-bd_dom"/>
</dbReference>
<organism evidence="3 4">
    <name type="scientific">Orchesella dallaii</name>
    <dbReference type="NCBI Taxonomy" id="48710"/>
    <lineage>
        <taxon>Eukaryota</taxon>
        <taxon>Metazoa</taxon>
        <taxon>Ecdysozoa</taxon>
        <taxon>Arthropoda</taxon>
        <taxon>Hexapoda</taxon>
        <taxon>Collembola</taxon>
        <taxon>Entomobryomorpha</taxon>
        <taxon>Entomobryoidea</taxon>
        <taxon>Orchesellidae</taxon>
        <taxon>Orchesellinae</taxon>
        <taxon>Orchesella</taxon>
    </lineage>
</organism>
<keyword evidence="4" id="KW-1185">Reference proteome</keyword>
<feature type="compositionally biased region" description="Acidic residues" evidence="1">
    <location>
        <begin position="1186"/>
        <end position="1200"/>
    </location>
</feature>
<dbReference type="PANTHER" id="PTHR18841:SF0">
    <property type="entry name" value="VITELLINE MEMBRANE OUTER LAYER 1 HOMOLOG A-RELATED"/>
    <property type="match status" value="1"/>
</dbReference>
<feature type="domain" description="Chitin-binding type-2" evidence="2">
    <location>
        <begin position="200"/>
        <end position="260"/>
    </location>
</feature>
<dbReference type="Proteomes" id="UP001642540">
    <property type="component" value="Unassembled WGS sequence"/>
</dbReference>
<feature type="domain" description="Chitin-binding type-2" evidence="2">
    <location>
        <begin position="116"/>
        <end position="173"/>
    </location>
</feature>
<feature type="domain" description="Chitin-binding type-2" evidence="2">
    <location>
        <begin position="48"/>
        <end position="111"/>
    </location>
</feature>
<gene>
    <name evidence="3" type="ORF">ODALV1_LOCUS5967</name>
</gene>
<dbReference type="PANTHER" id="PTHR18841">
    <property type="entry name" value="VITELLINE MEMBRANE OUTER LAYER PROTEIN I-RELATED"/>
    <property type="match status" value="1"/>
</dbReference>
<feature type="region of interest" description="Disordered" evidence="1">
    <location>
        <begin position="1133"/>
        <end position="1223"/>
    </location>
</feature>
<dbReference type="EMBL" id="CAXLJM020000019">
    <property type="protein sequence ID" value="CAL8084988.1"/>
    <property type="molecule type" value="Genomic_DNA"/>
</dbReference>
<dbReference type="InterPro" id="IPR036508">
    <property type="entry name" value="Chitin-bd_dom_sf"/>
</dbReference>